<reference evidence="3" key="1">
    <citation type="journal article" date="2014" name="Proc. Natl. Acad. Sci. U.S.A.">
        <title>Extensive sampling of basidiomycete genomes demonstrates inadequacy of the white-rot/brown-rot paradigm for wood decay fungi.</title>
        <authorList>
            <person name="Riley R."/>
            <person name="Salamov A.A."/>
            <person name="Brown D.W."/>
            <person name="Nagy L.G."/>
            <person name="Floudas D."/>
            <person name="Held B.W."/>
            <person name="Levasseur A."/>
            <person name="Lombard V."/>
            <person name="Morin E."/>
            <person name="Otillar R."/>
            <person name="Lindquist E.A."/>
            <person name="Sun H."/>
            <person name="LaButti K.M."/>
            <person name="Schmutz J."/>
            <person name="Jabbour D."/>
            <person name="Luo H."/>
            <person name="Baker S.E."/>
            <person name="Pisabarro A.G."/>
            <person name="Walton J.D."/>
            <person name="Blanchette R.A."/>
            <person name="Henrissat B."/>
            <person name="Martin F."/>
            <person name="Cullen D."/>
            <person name="Hibbett D.S."/>
            <person name="Grigoriev I.V."/>
        </authorList>
    </citation>
    <scope>NUCLEOTIDE SEQUENCE [LARGE SCALE GENOMIC DNA]</scope>
    <source>
        <strain evidence="3">CBS 339.88</strain>
    </source>
</reference>
<keyword evidence="3" id="KW-1185">Reference proteome</keyword>
<protein>
    <recommendedName>
        <fullName evidence="1">DUF6570 domain-containing protein</fullName>
    </recommendedName>
</protein>
<dbReference type="STRING" id="685588.A0A067SMP8"/>
<evidence type="ECO:0000313" key="2">
    <source>
        <dbReference type="EMBL" id="KDR72196.1"/>
    </source>
</evidence>
<evidence type="ECO:0000259" key="1">
    <source>
        <dbReference type="Pfam" id="PF20209"/>
    </source>
</evidence>
<dbReference type="Proteomes" id="UP000027222">
    <property type="component" value="Unassembled WGS sequence"/>
</dbReference>
<dbReference type="InterPro" id="IPR046700">
    <property type="entry name" value="DUF6570"/>
</dbReference>
<dbReference type="Pfam" id="PF20209">
    <property type="entry name" value="DUF6570"/>
    <property type="match status" value="1"/>
</dbReference>
<accession>A0A067SMP8</accession>
<dbReference type="OrthoDB" id="3221862at2759"/>
<dbReference type="HOGENOM" id="CLU_035678_1_0_1"/>
<gene>
    <name evidence="2" type="ORF">GALMADRAFT_74100</name>
</gene>
<organism evidence="2 3">
    <name type="scientific">Galerina marginata (strain CBS 339.88)</name>
    <dbReference type="NCBI Taxonomy" id="685588"/>
    <lineage>
        <taxon>Eukaryota</taxon>
        <taxon>Fungi</taxon>
        <taxon>Dikarya</taxon>
        <taxon>Basidiomycota</taxon>
        <taxon>Agaricomycotina</taxon>
        <taxon>Agaricomycetes</taxon>
        <taxon>Agaricomycetidae</taxon>
        <taxon>Agaricales</taxon>
        <taxon>Agaricineae</taxon>
        <taxon>Strophariaceae</taxon>
        <taxon>Galerina</taxon>
    </lineage>
</organism>
<name>A0A067SMP8_GALM3</name>
<sequence length="560" mass="62588">MHLTYSDIEPFVLNTNGADSYDEEPVRFHSYVPDNIPEDVNFIKAAIPLHVLCDSQPIPVLREIASRHGISIHENVSYSKIIHILKNHSCQSCPPHVSILERPNKINENSTTEVFPPEPMSVHNLHEVTKACASEFDAVNVQEAGCAVCGVLTLEKCLTPLTNITYDLNILQSHLTRKERKAESDAVEPIAGPILDPMCTGVCSQCDNILKQKEMPLNALANGLWVGEIPEELQNLTFAEQMLIPTIRHNRCLVRVSSGRAKMIANVVMLNNPIPQIYKVLPPPRSELDEVLAFVYLGSTAPTPDDFARTPLLVRRNKVANALNWLKLNHRGYEDLIISNENLLSYPEHGIPVAVDFRQTESDSNKLASEMSLNDNEIEEGTEDGPCPFTVHALTGEEYSTLSPKAMKAMALRHLQAGGKVLGIGHDGNPLSMYDNPDAYPNMFPWLFPYGYGGLGQHHLKRNLSEVAHKKHLLLYHDKRFQMDVHFPIIAFNHEQMKSAITGSFLASKRSNFASVADRLSRLDPHTLVKISASLRAGDRFKPVTEEEKLCYSILNDLDH</sequence>
<dbReference type="EMBL" id="KL142389">
    <property type="protein sequence ID" value="KDR72196.1"/>
    <property type="molecule type" value="Genomic_DNA"/>
</dbReference>
<feature type="non-terminal residue" evidence="2">
    <location>
        <position position="560"/>
    </location>
</feature>
<evidence type="ECO:0000313" key="3">
    <source>
        <dbReference type="Proteomes" id="UP000027222"/>
    </source>
</evidence>
<proteinExistence type="predicted"/>
<dbReference type="AlphaFoldDB" id="A0A067SMP8"/>
<feature type="domain" description="DUF6570" evidence="1">
    <location>
        <begin position="213"/>
        <end position="343"/>
    </location>
</feature>